<dbReference type="PANTHER" id="PTHR11081:SF8">
    <property type="entry name" value="EXONUCLEASE 1"/>
    <property type="match status" value="1"/>
</dbReference>
<dbReference type="InterPro" id="IPR036279">
    <property type="entry name" value="5-3_exonuclease_C_sf"/>
</dbReference>
<feature type="domain" description="XPG-I" evidence="11">
    <location>
        <begin position="134"/>
        <end position="219"/>
    </location>
</feature>
<feature type="region of interest" description="Disordered" evidence="10">
    <location>
        <begin position="482"/>
        <end position="509"/>
    </location>
</feature>
<dbReference type="GO" id="GO:0005634">
    <property type="term" value="C:nucleus"/>
    <property type="evidence" value="ECO:0007669"/>
    <property type="project" value="UniProtKB-SubCell"/>
</dbReference>
<sequence length="611" mass="67265">MGVDGLLAPASRRFDALSWLYRACYGCAFELSTGKETDKYVQYMLRKVDMMRRSGVAKVVLVFDGQRLPLKSMTNAKRQNDKQDNRRRALQAMAVSKRLHGTDRQDEVKKAYQLFQRSVSITPRIISTVINALRGAGIPFVVAPFEADAQMVWMCKEGLAAGIVTEDSDVAVYCLTANVSCPILVKLEDNGTAQAVSRSILHKNSAKTSSNALLKKIHYLTSGEREATRMFVQVCVLAGCDFIDSLPNMGFATAAKHIFNFRGAPAHLRVQRLVSKLSSSGTKVPSNFMQEFFKAETIFFHHIIFNPQKRSCEFLVDEKHINCFPDVLQRAKESLGLTSNTQQEDLHAVATATRSFLGEVLSREIIEQIYKGEVYARTLCIHSDSPTSSQKQESFTGSQGGQSLTASRETRSKFNGCSHKIRQGFSTIVKQREVRQLSPIATARQNEIKKCSQANKRALSLQTLMSVYKTTSAVATTATNGAPKWSTSTVRTRETDLKHSDGGKNNSKADVLGASARILSSTVSEVKASKVTAMKDLIAKHSPSVQAAKSLYVQNSLTKVAPQSAPEARKRSQPATKSAGSSATCKKGRTLGRKSIPDGSRTTLFDFFEKQ</sequence>
<evidence type="ECO:0000256" key="4">
    <source>
        <dbReference type="ARBA" id="ARBA00022763"/>
    </source>
</evidence>
<dbReference type="Pfam" id="PF00867">
    <property type="entry name" value="XPG_I"/>
    <property type="match status" value="1"/>
</dbReference>
<evidence type="ECO:0000256" key="8">
    <source>
        <dbReference type="ARBA" id="ARBA00023242"/>
    </source>
</evidence>
<accession>A0AAV0V8V3</accession>
<dbReference type="SMART" id="SM00484">
    <property type="entry name" value="XPGI"/>
    <property type="match status" value="1"/>
</dbReference>
<gene>
    <name evidence="13" type="ORF">PDE001_LOCUS10072</name>
</gene>
<dbReference type="Pfam" id="PF00752">
    <property type="entry name" value="XPG_N"/>
    <property type="match status" value="1"/>
</dbReference>
<evidence type="ECO:0000256" key="9">
    <source>
        <dbReference type="RuleBase" id="RU910737"/>
    </source>
</evidence>
<keyword evidence="14" id="KW-1185">Reference proteome</keyword>
<dbReference type="InterPro" id="IPR029060">
    <property type="entry name" value="PIN-like_dom_sf"/>
</dbReference>
<evidence type="ECO:0000256" key="2">
    <source>
        <dbReference type="ARBA" id="ARBA00022553"/>
    </source>
</evidence>
<dbReference type="AlphaFoldDB" id="A0AAV0V8V3"/>
<evidence type="ECO:0000259" key="12">
    <source>
        <dbReference type="SMART" id="SM00485"/>
    </source>
</evidence>
<keyword evidence="6" id="KW-0496">Mitochondrion</keyword>
<dbReference type="SUPFAM" id="SSF88723">
    <property type="entry name" value="PIN domain-like"/>
    <property type="match status" value="1"/>
</dbReference>
<evidence type="ECO:0000256" key="3">
    <source>
        <dbReference type="ARBA" id="ARBA00022722"/>
    </source>
</evidence>
<comment type="cofactor">
    <cofactor evidence="9">
        <name>Mg(2+)</name>
        <dbReference type="ChEBI" id="CHEBI:18420"/>
    </cofactor>
    <text evidence="9">Binds 2 magnesium ions per subunit. They probably participate in the reaction catalyzed by the enzyme. May bind an additional third magnesium ion after substrate binding.</text>
</comment>
<protein>
    <recommendedName>
        <fullName evidence="9">Exonuclease 1</fullName>
        <ecNumber evidence="9">3.1.-.-</ecNumber>
    </recommendedName>
</protein>
<keyword evidence="8 9" id="KW-0539">Nucleus</keyword>
<dbReference type="GO" id="GO:0017108">
    <property type="term" value="F:5'-flap endonuclease activity"/>
    <property type="evidence" value="ECO:0007669"/>
    <property type="project" value="TreeGrafter"/>
</dbReference>
<comment type="similarity">
    <text evidence="9">Belongs to the XPG/RAD2 endonuclease family. EXO1 subfamily.</text>
</comment>
<dbReference type="Gene3D" id="3.40.50.1010">
    <property type="entry name" value="5'-nuclease"/>
    <property type="match status" value="1"/>
</dbReference>
<comment type="function">
    <text evidence="9">5'-&gt;3' double-stranded DNA exonuclease which may also possess a cryptic 3'-&gt;5' double-stranded DNA exonuclease activity. Functions in DNA mismatch repair.</text>
</comment>
<dbReference type="PROSITE" id="PS00842">
    <property type="entry name" value="XPG_2"/>
    <property type="match status" value="1"/>
</dbReference>
<keyword evidence="4 9" id="KW-0227">DNA damage</keyword>
<dbReference type="InterPro" id="IPR019974">
    <property type="entry name" value="XPG_CS"/>
</dbReference>
<feature type="compositionally biased region" description="Polar residues" evidence="10">
    <location>
        <begin position="385"/>
        <end position="407"/>
    </location>
</feature>
<keyword evidence="9" id="KW-0267">Excision nuclease</keyword>
<feature type="region of interest" description="Disordered" evidence="10">
    <location>
        <begin position="559"/>
        <end position="602"/>
    </location>
</feature>
<dbReference type="GO" id="GO:0006281">
    <property type="term" value="P:DNA repair"/>
    <property type="evidence" value="ECO:0007669"/>
    <property type="project" value="UniProtKB-UniRule"/>
</dbReference>
<keyword evidence="9" id="KW-0228">DNA excision</keyword>
<dbReference type="SUPFAM" id="SSF47807">
    <property type="entry name" value="5' to 3' exonuclease, C-terminal subdomain"/>
    <property type="match status" value="1"/>
</dbReference>
<feature type="region of interest" description="Disordered" evidence="10">
    <location>
        <begin position="385"/>
        <end position="413"/>
    </location>
</feature>
<dbReference type="Gene3D" id="1.10.150.20">
    <property type="entry name" value="5' to 3' exonuclease, C-terminal subdomain"/>
    <property type="match status" value="1"/>
</dbReference>
<dbReference type="PRINTS" id="PR00853">
    <property type="entry name" value="XPGRADSUPER"/>
</dbReference>
<dbReference type="GO" id="GO:0046872">
    <property type="term" value="F:metal ion binding"/>
    <property type="evidence" value="ECO:0007669"/>
    <property type="project" value="UniProtKB-UniRule"/>
</dbReference>
<dbReference type="EC" id="3.1.-.-" evidence="9"/>
<evidence type="ECO:0000313" key="14">
    <source>
        <dbReference type="Proteomes" id="UP001162029"/>
    </source>
</evidence>
<dbReference type="SMART" id="SM00485">
    <property type="entry name" value="XPGN"/>
    <property type="match status" value="1"/>
</dbReference>
<keyword evidence="9" id="KW-0479">Metal-binding</keyword>
<dbReference type="PANTHER" id="PTHR11081">
    <property type="entry name" value="FLAP ENDONUCLEASE FAMILY MEMBER"/>
    <property type="match status" value="1"/>
</dbReference>
<dbReference type="InterPro" id="IPR006086">
    <property type="entry name" value="XPG-I_dom"/>
</dbReference>
<evidence type="ECO:0000259" key="11">
    <source>
        <dbReference type="SMART" id="SM00484"/>
    </source>
</evidence>
<name>A0AAV0V8V3_9STRA</name>
<keyword evidence="9" id="KW-0269">Exonuclease</keyword>
<evidence type="ECO:0000313" key="13">
    <source>
        <dbReference type="EMBL" id="CAI5744953.1"/>
    </source>
</evidence>
<feature type="compositionally biased region" description="Polar residues" evidence="10">
    <location>
        <begin position="573"/>
        <end position="584"/>
    </location>
</feature>
<keyword evidence="9" id="KW-0238">DNA-binding</keyword>
<feature type="compositionally biased region" description="Basic and acidic residues" evidence="10">
    <location>
        <begin position="491"/>
        <end position="502"/>
    </location>
</feature>
<dbReference type="CDD" id="cd09857">
    <property type="entry name" value="PIN_EXO1"/>
    <property type="match status" value="1"/>
</dbReference>
<dbReference type="GO" id="GO:0035312">
    <property type="term" value="F:5'-3' DNA exonuclease activity"/>
    <property type="evidence" value="ECO:0007669"/>
    <property type="project" value="UniProtKB-UniRule"/>
</dbReference>
<comment type="subcellular location">
    <subcellularLocation>
        <location evidence="1 9">Nucleus</location>
    </subcellularLocation>
</comment>
<organism evidence="13 14">
    <name type="scientific">Peronospora destructor</name>
    <dbReference type="NCBI Taxonomy" id="86335"/>
    <lineage>
        <taxon>Eukaryota</taxon>
        <taxon>Sar</taxon>
        <taxon>Stramenopiles</taxon>
        <taxon>Oomycota</taxon>
        <taxon>Peronosporomycetes</taxon>
        <taxon>Peronosporales</taxon>
        <taxon>Peronosporaceae</taxon>
        <taxon>Peronospora</taxon>
    </lineage>
</organism>
<keyword evidence="9" id="KW-0460">Magnesium</keyword>
<keyword evidence="5 9" id="KW-0378">Hydrolase</keyword>
<dbReference type="InterPro" id="IPR044752">
    <property type="entry name" value="PIN-like_EXO1"/>
</dbReference>
<keyword evidence="7 9" id="KW-0234">DNA repair</keyword>
<dbReference type="InterPro" id="IPR006084">
    <property type="entry name" value="XPG/Rad2"/>
</dbReference>
<evidence type="ECO:0000256" key="5">
    <source>
        <dbReference type="ARBA" id="ARBA00022801"/>
    </source>
</evidence>
<comment type="caution">
    <text evidence="13">The sequence shown here is derived from an EMBL/GenBank/DDBJ whole genome shotgun (WGS) entry which is preliminary data.</text>
</comment>
<keyword evidence="2" id="KW-0597">Phosphoprotein</keyword>
<dbReference type="GO" id="GO:0003677">
    <property type="term" value="F:DNA binding"/>
    <property type="evidence" value="ECO:0007669"/>
    <property type="project" value="UniProtKB-UniRule"/>
</dbReference>
<evidence type="ECO:0000256" key="7">
    <source>
        <dbReference type="ARBA" id="ARBA00023204"/>
    </source>
</evidence>
<keyword evidence="3 9" id="KW-0540">Nuclease</keyword>
<evidence type="ECO:0000256" key="1">
    <source>
        <dbReference type="ARBA" id="ARBA00004123"/>
    </source>
</evidence>
<dbReference type="InterPro" id="IPR006085">
    <property type="entry name" value="XPG_DNA_repair_N"/>
</dbReference>
<dbReference type="Proteomes" id="UP001162029">
    <property type="component" value="Unassembled WGS sequence"/>
</dbReference>
<feature type="domain" description="XPG N-terminal" evidence="12">
    <location>
        <begin position="1"/>
        <end position="85"/>
    </location>
</feature>
<dbReference type="EMBL" id="CANTFM010002227">
    <property type="protein sequence ID" value="CAI5744953.1"/>
    <property type="molecule type" value="Genomic_DNA"/>
</dbReference>
<reference evidence="13" key="1">
    <citation type="submission" date="2022-12" db="EMBL/GenBank/DDBJ databases">
        <authorList>
            <person name="Webb A."/>
        </authorList>
    </citation>
    <scope>NUCLEOTIDE SEQUENCE</scope>
    <source>
        <strain evidence="13">Pd1</strain>
    </source>
</reference>
<proteinExistence type="inferred from homology"/>
<evidence type="ECO:0000256" key="10">
    <source>
        <dbReference type="SAM" id="MobiDB-lite"/>
    </source>
</evidence>
<evidence type="ECO:0000256" key="6">
    <source>
        <dbReference type="ARBA" id="ARBA00023128"/>
    </source>
</evidence>